<dbReference type="EMBL" id="WERX01000011">
    <property type="protein sequence ID" value="MDV7694130.1"/>
    <property type="molecule type" value="Genomic_DNA"/>
</dbReference>
<comment type="caution">
    <text evidence="2">The sequence shown here is derived from an EMBL/GenBank/DDBJ whole genome shotgun (WGS) entry which is preliminary data.</text>
</comment>
<keyword evidence="2" id="KW-0238">DNA-binding</keyword>
<evidence type="ECO:0000259" key="1">
    <source>
        <dbReference type="PROSITE" id="PS50995"/>
    </source>
</evidence>
<feature type="domain" description="HTH marR-type" evidence="1">
    <location>
        <begin position="6"/>
        <end position="151"/>
    </location>
</feature>
<sequence>MNESQFKEIDALLHQIGSKETHNQHETWVAKHAAIDGDPKKNHLTHNDLDILDVLLDGEKTVSEVVAAIQITQGGTSRRINHLEKLELLKKFHQAVNKKTVYLKLTPSGQKLAQAHMQLHKQLREEALAAVADFSDADIQTVKNFLNRLIKAQGDFQSEG</sequence>
<dbReference type="InterPro" id="IPR036390">
    <property type="entry name" value="WH_DNA-bd_sf"/>
</dbReference>
<keyword evidence="4" id="KW-1185">Reference proteome</keyword>
<dbReference type="AlphaFoldDB" id="A0AAP5WFU3"/>
<dbReference type="Pfam" id="PF12802">
    <property type="entry name" value="MarR_2"/>
    <property type="match status" value="1"/>
</dbReference>
<gene>
    <name evidence="3" type="ORF">A7K95_03665</name>
    <name evidence="2" type="ORF">GA842_04360</name>
</gene>
<dbReference type="PROSITE" id="PS50995">
    <property type="entry name" value="HTH_MARR_2"/>
    <property type="match status" value="1"/>
</dbReference>
<dbReference type="Proteomes" id="UP001275867">
    <property type="component" value="Unassembled WGS sequence"/>
</dbReference>
<dbReference type="SUPFAM" id="SSF46785">
    <property type="entry name" value="Winged helix' DNA-binding domain"/>
    <property type="match status" value="1"/>
</dbReference>
<dbReference type="PANTHER" id="PTHR33164">
    <property type="entry name" value="TRANSCRIPTIONAL REGULATOR, MARR FAMILY"/>
    <property type="match status" value="1"/>
</dbReference>
<organism evidence="2 5">
    <name type="scientific">Pediococcus parvulus</name>
    <dbReference type="NCBI Taxonomy" id="54062"/>
    <lineage>
        <taxon>Bacteria</taxon>
        <taxon>Bacillati</taxon>
        <taxon>Bacillota</taxon>
        <taxon>Bacilli</taxon>
        <taxon>Lactobacillales</taxon>
        <taxon>Lactobacillaceae</taxon>
        <taxon>Pediococcus</taxon>
    </lineage>
</organism>
<dbReference type="InterPro" id="IPR000835">
    <property type="entry name" value="HTH_MarR-typ"/>
</dbReference>
<evidence type="ECO:0000313" key="4">
    <source>
        <dbReference type="Proteomes" id="UP000077280"/>
    </source>
</evidence>
<reference evidence="3 4" key="1">
    <citation type="submission" date="2016-05" db="EMBL/GenBank/DDBJ databases">
        <title>Draft genome sequence of Pediococcus parvulus 2.6, a probiotic beta-glucan producer strain.</title>
        <authorList>
            <person name="Mohedano M.L."/>
            <person name="Perez-Ramos A."/>
            <person name="Duenas M.T."/>
            <person name="Lamontanara A."/>
            <person name="Orru L."/>
            <person name="Spano G."/>
            <person name="Capozzi V."/>
            <person name="Lopez P."/>
        </authorList>
    </citation>
    <scope>NUCLEOTIDE SEQUENCE [LARGE SCALE GENOMIC DNA]</scope>
    <source>
        <strain evidence="3 4">2.6</strain>
    </source>
</reference>
<dbReference type="InterPro" id="IPR039422">
    <property type="entry name" value="MarR/SlyA-like"/>
</dbReference>
<dbReference type="InterPro" id="IPR036388">
    <property type="entry name" value="WH-like_DNA-bd_sf"/>
</dbReference>
<accession>A0AAP5WFU3</accession>
<evidence type="ECO:0000313" key="2">
    <source>
        <dbReference type="EMBL" id="MDV7694130.1"/>
    </source>
</evidence>
<name>A0AAP5WFU3_9LACO</name>
<dbReference type="EMBL" id="LXND01000024">
    <property type="protein sequence ID" value="OAD64677.1"/>
    <property type="molecule type" value="Genomic_DNA"/>
</dbReference>
<dbReference type="Gene3D" id="1.10.10.10">
    <property type="entry name" value="Winged helix-like DNA-binding domain superfamily/Winged helix DNA-binding domain"/>
    <property type="match status" value="1"/>
</dbReference>
<dbReference type="RefSeq" id="WP_068805280.1">
    <property type="nucleotide sequence ID" value="NZ_LXND01000024.1"/>
</dbReference>
<reference evidence="2" key="2">
    <citation type="submission" date="2019-10" db="EMBL/GenBank/DDBJ databases">
        <title>Malate fermentation in French cider.</title>
        <authorList>
            <person name="Cousin F.J."/>
            <person name="Medina Fernandez S."/>
            <person name="Misery B."/>
            <person name="Laplace J.-M."/>
            <person name="Cretenet M."/>
        </authorList>
    </citation>
    <scope>NUCLEOTIDE SEQUENCE</scope>
    <source>
        <strain evidence="2">UCMA15901</strain>
    </source>
</reference>
<evidence type="ECO:0000313" key="3">
    <source>
        <dbReference type="EMBL" id="OAD64677.1"/>
    </source>
</evidence>
<dbReference type="SMART" id="SM00347">
    <property type="entry name" value="HTH_MARR"/>
    <property type="match status" value="1"/>
</dbReference>
<dbReference type="Proteomes" id="UP000077280">
    <property type="component" value="Unassembled WGS sequence"/>
</dbReference>
<dbReference type="GO" id="GO:0003700">
    <property type="term" value="F:DNA-binding transcription factor activity"/>
    <property type="evidence" value="ECO:0007669"/>
    <property type="project" value="InterPro"/>
</dbReference>
<evidence type="ECO:0000313" key="5">
    <source>
        <dbReference type="Proteomes" id="UP001275867"/>
    </source>
</evidence>
<protein>
    <submittedName>
        <fullName evidence="2">Winged helix DNA-binding protein</fullName>
    </submittedName>
</protein>
<dbReference type="PANTHER" id="PTHR33164:SF89">
    <property type="entry name" value="MARR FAMILY REGULATORY PROTEIN"/>
    <property type="match status" value="1"/>
</dbReference>
<dbReference type="GO" id="GO:0003677">
    <property type="term" value="F:DNA binding"/>
    <property type="evidence" value="ECO:0007669"/>
    <property type="project" value="UniProtKB-KW"/>
</dbReference>
<dbReference type="GO" id="GO:0006950">
    <property type="term" value="P:response to stress"/>
    <property type="evidence" value="ECO:0007669"/>
    <property type="project" value="TreeGrafter"/>
</dbReference>
<proteinExistence type="predicted"/>